<sequence length="38" mass="4486">MVPRDTNRIISVLVQWRLLTAAISGLDYLDKLRLNFQR</sequence>
<reference evidence="1" key="1">
    <citation type="submission" date="2014-11" db="EMBL/GenBank/DDBJ databases">
        <authorList>
            <person name="Amaro Gonzalez C."/>
        </authorList>
    </citation>
    <scope>NUCLEOTIDE SEQUENCE</scope>
</reference>
<accession>A0A0E9UPI9</accession>
<dbReference type="AlphaFoldDB" id="A0A0E9UPI9"/>
<evidence type="ECO:0000313" key="1">
    <source>
        <dbReference type="EMBL" id="JAH67691.1"/>
    </source>
</evidence>
<protein>
    <submittedName>
        <fullName evidence="1">Uncharacterized protein</fullName>
    </submittedName>
</protein>
<reference evidence="1" key="2">
    <citation type="journal article" date="2015" name="Fish Shellfish Immunol.">
        <title>Early steps in the European eel (Anguilla anguilla)-Vibrio vulnificus interaction in the gills: Role of the RtxA13 toxin.</title>
        <authorList>
            <person name="Callol A."/>
            <person name="Pajuelo D."/>
            <person name="Ebbesson L."/>
            <person name="Teles M."/>
            <person name="MacKenzie S."/>
            <person name="Amaro C."/>
        </authorList>
    </citation>
    <scope>NUCLEOTIDE SEQUENCE</scope>
</reference>
<dbReference type="EMBL" id="GBXM01040886">
    <property type="protein sequence ID" value="JAH67691.1"/>
    <property type="molecule type" value="Transcribed_RNA"/>
</dbReference>
<organism evidence="1">
    <name type="scientific">Anguilla anguilla</name>
    <name type="common">European freshwater eel</name>
    <name type="synonym">Muraena anguilla</name>
    <dbReference type="NCBI Taxonomy" id="7936"/>
    <lineage>
        <taxon>Eukaryota</taxon>
        <taxon>Metazoa</taxon>
        <taxon>Chordata</taxon>
        <taxon>Craniata</taxon>
        <taxon>Vertebrata</taxon>
        <taxon>Euteleostomi</taxon>
        <taxon>Actinopterygii</taxon>
        <taxon>Neopterygii</taxon>
        <taxon>Teleostei</taxon>
        <taxon>Anguilliformes</taxon>
        <taxon>Anguillidae</taxon>
        <taxon>Anguilla</taxon>
    </lineage>
</organism>
<proteinExistence type="predicted"/>
<name>A0A0E9UPI9_ANGAN</name>